<dbReference type="CDD" id="cd16377">
    <property type="entry name" value="23S_rRNA_IVP_like"/>
    <property type="match status" value="1"/>
</dbReference>
<dbReference type="OrthoDB" id="160990at2"/>
<dbReference type="Pfam" id="PF05635">
    <property type="entry name" value="23S_rRNA_IVP"/>
    <property type="match status" value="1"/>
</dbReference>
<protein>
    <submittedName>
        <fullName evidence="1">Four helix bundle protein</fullName>
    </submittedName>
</protein>
<dbReference type="Proteomes" id="UP000264702">
    <property type="component" value="Unassembled WGS sequence"/>
</dbReference>
<dbReference type="AlphaFoldDB" id="A0A372IRW1"/>
<dbReference type="Gene3D" id="1.20.1440.60">
    <property type="entry name" value="23S rRNA-intervening sequence"/>
    <property type="match status" value="1"/>
</dbReference>
<organism evidence="1 2">
    <name type="scientific">Paracidobacterium acidisoli</name>
    <dbReference type="NCBI Taxonomy" id="2303751"/>
    <lineage>
        <taxon>Bacteria</taxon>
        <taxon>Pseudomonadati</taxon>
        <taxon>Acidobacteriota</taxon>
        <taxon>Terriglobia</taxon>
        <taxon>Terriglobales</taxon>
        <taxon>Acidobacteriaceae</taxon>
        <taxon>Paracidobacterium</taxon>
    </lineage>
</organism>
<sequence>MTVAIYQLTAEFQREELYSLVSQLRHAGISTASNIAEGWGRNTTGEYRHFLGMARGSNFEIQTQLVIARELGYGGREKMMRAEELSPEVGKMLVVMMKKLETTRSSPTSNHFS</sequence>
<accession>A0A372IRW1</accession>
<proteinExistence type="predicted"/>
<reference evidence="1 2" key="1">
    <citation type="submission" date="2018-08" db="EMBL/GenBank/DDBJ databases">
        <title>Acidipila sp. 4G-K13, an acidobacterium isolated from forest soil.</title>
        <authorList>
            <person name="Gao Z.-H."/>
            <person name="Qiu L.-H."/>
        </authorList>
    </citation>
    <scope>NUCLEOTIDE SEQUENCE [LARGE SCALE GENOMIC DNA]</scope>
    <source>
        <strain evidence="1 2">4G-K13</strain>
    </source>
</reference>
<name>A0A372IRW1_9BACT</name>
<dbReference type="InterPro" id="IPR036583">
    <property type="entry name" value="23S_rRNA_IVS_sf"/>
</dbReference>
<gene>
    <name evidence="1" type="ORF">D0Y96_04965</name>
</gene>
<dbReference type="SUPFAM" id="SSF158446">
    <property type="entry name" value="IVS-encoded protein-like"/>
    <property type="match status" value="1"/>
</dbReference>
<dbReference type="InterPro" id="IPR012657">
    <property type="entry name" value="23S_rRNA-intervening_sequence"/>
</dbReference>
<dbReference type="PANTHER" id="PTHR38471:SF2">
    <property type="entry name" value="FOUR HELIX BUNDLE PROTEIN"/>
    <property type="match status" value="1"/>
</dbReference>
<dbReference type="EMBL" id="QVQT01000002">
    <property type="protein sequence ID" value="RFU17499.1"/>
    <property type="molecule type" value="Genomic_DNA"/>
</dbReference>
<comment type="caution">
    <text evidence="1">The sequence shown here is derived from an EMBL/GenBank/DDBJ whole genome shotgun (WGS) entry which is preliminary data.</text>
</comment>
<evidence type="ECO:0000313" key="1">
    <source>
        <dbReference type="EMBL" id="RFU17499.1"/>
    </source>
</evidence>
<dbReference type="NCBIfam" id="TIGR02436">
    <property type="entry name" value="four helix bundle protein"/>
    <property type="match status" value="1"/>
</dbReference>
<dbReference type="PANTHER" id="PTHR38471">
    <property type="entry name" value="FOUR HELIX BUNDLE PROTEIN"/>
    <property type="match status" value="1"/>
</dbReference>
<keyword evidence="2" id="KW-1185">Reference proteome</keyword>
<evidence type="ECO:0000313" key="2">
    <source>
        <dbReference type="Proteomes" id="UP000264702"/>
    </source>
</evidence>